<sequence>MSIFAAHHAVRTLKSNNKGIDYFLTH</sequence>
<dbReference type="EMBL" id="GBXM01024617">
    <property type="protein sequence ID" value="JAH83960.1"/>
    <property type="molecule type" value="Transcribed_RNA"/>
</dbReference>
<reference evidence="1" key="2">
    <citation type="journal article" date="2015" name="Fish Shellfish Immunol.">
        <title>Early steps in the European eel (Anguilla anguilla)-Vibrio vulnificus interaction in the gills: Role of the RtxA13 toxin.</title>
        <authorList>
            <person name="Callol A."/>
            <person name="Pajuelo D."/>
            <person name="Ebbesson L."/>
            <person name="Teles M."/>
            <person name="MacKenzie S."/>
            <person name="Amaro C."/>
        </authorList>
    </citation>
    <scope>NUCLEOTIDE SEQUENCE</scope>
</reference>
<proteinExistence type="predicted"/>
<reference evidence="1" key="1">
    <citation type="submission" date="2014-11" db="EMBL/GenBank/DDBJ databases">
        <authorList>
            <person name="Amaro Gonzalez C."/>
        </authorList>
    </citation>
    <scope>NUCLEOTIDE SEQUENCE</scope>
</reference>
<evidence type="ECO:0000313" key="1">
    <source>
        <dbReference type="EMBL" id="JAH83960.1"/>
    </source>
</evidence>
<dbReference type="AlphaFoldDB" id="A0A0E9W309"/>
<name>A0A0E9W309_ANGAN</name>
<protein>
    <submittedName>
        <fullName evidence="1">Uncharacterized protein</fullName>
    </submittedName>
</protein>
<accession>A0A0E9W309</accession>
<organism evidence="1">
    <name type="scientific">Anguilla anguilla</name>
    <name type="common">European freshwater eel</name>
    <name type="synonym">Muraena anguilla</name>
    <dbReference type="NCBI Taxonomy" id="7936"/>
    <lineage>
        <taxon>Eukaryota</taxon>
        <taxon>Metazoa</taxon>
        <taxon>Chordata</taxon>
        <taxon>Craniata</taxon>
        <taxon>Vertebrata</taxon>
        <taxon>Euteleostomi</taxon>
        <taxon>Actinopterygii</taxon>
        <taxon>Neopterygii</taxon>
        <taxon>Teleostei</taxon>
        <taxon>Anguilliformes</taxon>
        <taxon>Anguillidae</taxon>
        <taxon>Anguilla</taxon>
    </lineage>
</organism>